<accession>A0A8T2KHI7</accession>
<name>A0A8T2KHI7_9PIPI</name>
<dbReference type="Pfam" id="PF15877">
    <property type="entry name" value="TMEM232"/>
    <property type="match status" value="1"/>
</dbReference>
<feature type="region of interest" description="Disordered" evidence="1">
    <location>
        <begin position="600"/>
        <end position="643"/>
    </location>
</feature>
<protein>
    <recommendedName>
        <fullName evidence="4">Transmembrane protein 232</fullName>
    </recommendedName>
</protein>
<dbReference type="PANTHER" id="PTHR28651:SF1">
    <property type="entry name" value="TRANSMEMBRANE PROTEIN 232"/>
    <property type="match status" value="1"/>
</dbReference>
<evidence type="ECO:0000313" key="2">
    <source>
        <dbReference type="EMBL" id="KAG8456318.1"/>
    </source>
</evidence>
<proteinExistence type="predicted"/>
<organism evidence="2 3">
    <name type="scientific">Hymenochirus boettgeri</name>
    <name type="common">Congo dwarf clawed frog</name>
    <dbReference type="NCBI Taxonomy" id="247094"/>
    <lineage>
        <taxon>Eukaryota</taxon>
        <taxon>Metazoa</taxon>
        <taxon>Chordata</taxon>
        <taxon>Craniata</taxon>
        <taxon>Vertebrata</taxon>
        <taxon>Euteleostomi</taxon>
        <taxon>Amphibia</taxon>
        <taxon>Batrachia</taxon>
        <taxon>Anura</taxon>
        <taxon>Pipoidea</taxon>
        <taxon>Pipidae</taxon>
        <taxon>Pipinae</taxon>
        <taxon>Hymenochirus</taxon>
    </lineage>
</organism>
<dbReference type="Proteomes" id="UP000812440">
    <property type="component" value="Chromosome 1"/>
</dbReference>
<keyword evidence="3" id="KW-1185">Reference proteome</keyword>
<dbReference type="PANTHER" id="PTHR28651">
    <property type="entry name" value="TRANSMEMBRANE PROTEIN 232"/>
    <property type="match status" value="1"/>
</dbReference>
<reference evidence="2" key="1">
    <citation type="thesis" date="2020" institute="ProQuest LLC" country="789 East Eisenhower Parkway, Ann Arbor, MI, USA">
        <title>Comparative Genomics and Chromosome Evolution.</title>
        <authorList>
            <person name="Mudd A.B."/>
        </authorList>
    </citation>
    <scope>NUCLEOTIDE SEQUENCE</scope>
    <source>
        <strain evidence="2">Female2</strain>
        <tissue evidence="2">Blood</tissue>
    </source>
</reference>
<gene>
    <name evidence="2" type="ORF">GDO86_002199</name>
</gene>
<evidence type="ECO:0008006" key="4">
    <source>
        <dbReference type="Google" id="ProtNLM"/>
    </source>
</evidence>
<evidence type="ECO:0000256" key="1">
    <source>
        <dbReference type="SAM" id="MobiDB-lite"/>
    </source>
</evidence>
<sequence>MPIVKIPVVQKFGIISVKYHHALQQSLLKKSEIHSENRKSNRPLEITEEFIEQFNSAEDLEEKKHLLDIAKKILHRCKRRSGFNSKGSGSHVDVNLAWTELILLAQCKGRIQEGYDVMLISMDHAHFNQDHIILLFFVAESVLYRICCDSAQRPYLCSSEVKISKLGLLTFLRLYVFHLLGQIKPYDDEKERLSTYLQALQSCESTYEPYPNVLSSIHIMLKVGTIICLTEIPMETHLTFQELLDSEPSLGDQGVTLINPFIMCCLKILLQVQTNSFHHQGAFDHLSQPTTGINQENWLDSVIGLFILGEAAKLDIFCLRALIKLGHSLISRLQNISVQDSKSNLILSTSWQWDIISTYIMILSDICLHGTTSEIQKHAFIGFPDELAVHTYMEDSSLYGLLFFKHSASEDDCNIDWIIHYGAVYNLIKVCHELQWNENRIGMRNAIWKALDNCRRKEKDHRIHEAVQLAEAEINGPVNPFIRTSTKTSSSPVSIAFSQYVGFRIASALSHHFLPPIVPYIALPRKYVHSQQQIKLPEQNKHKAEKKALRLSLREQYFVAEPDAAKPNFIIRTNEDLQKVIEEQWVKEMKIRKEEDEKLLLKTKEEKEKREDEHFRETMKKREQKLKKYTKPYELSLTNKDQH</sequence>
<feature type="compositionally biased region" description="Basic and acidic residues" evidence="1">
    <location>
        <begin position="600"/>
        <end position="621"/>
    </location>
</feature>
<dbReference type="AlphaFoldDB" id="A0A8T2KHI7"/>
<dbReference type="InterPro" id="IPR031747">
    <property type="entry name" value="TMEM232"/>
</dbReference>
<comment type="caution">
    <text evidence="2">The sequence shown here is derived from an EMBL/GenBank/DDBJ whole genome shotgun (WGS) entry which is preliminary data.</text>
</comment>
<dbReference type="OrthoDB" id="10016194at2759"/>
<dbReference type="EMBL" id="JAACNH010000001">
    <property type="protein sequence ID" value="KAG8456318.1"/>
    <property type="molecule type" value="Genomic_DNA"/>
</dbReference>
<evidence type="ECO:0000313" key="3">
    <source>
        <dbReference type="Proteomes" id="UP000812440"/>
    </source>
</evidence>